<dbReference type="PRINTS" id="PR00420">
    <property type="entry name" value="RNGMNOXGNASE"/>
</dbReference>
<feature type="domain" description="FAD-binding" evidence="3">
    <location>
        <begin position="6"/>
        <end position="321"/>
    </location>
</feature>
<organism evidence="4 5">
    <name type="scientific">Amycolatopsis magusensis</name>
    <dbReference type="NCBI Taxonomy" id="882444"/>
    <lineage>
        <taxon>Bacteria</taxon>
        <taxon>Bacillati</taxon>
        <taxon>Actinomycetota</taxon>
        <taxon>Actinomycetes</taxon>
        <taxon>Pseudonocardiales</taxon>
        <taxon>Pseudonocardiaceae</taxon>
        <taxon>Amycolatopsis</taxon>
    </lineage>
</organism>
<protein>
    <submittedName>
        <fullName evidence="4">2-polyprenyl-6-methoxyphenol hydroxylase-like FAD-dependent oxidoreductase</fullName>
    </submittedName>
</protein>
<reference evidence="4 5" key="1">
    <citation type="submission" date="2021-03" db="EMBL/GenBank/DDBJ databases">
        <title>Sequencing the genomes of 1000 actinobacteria strains.</title>
        <authorList>
            <person name="Klenk H.-P."/>
        </authorList>
    </citation>
    <scope>NUCLEOTIDE SEQUENCE [LARGE SCALE GENOMIC DNA]</scope>
    <source>
        <strain evidence="4 5">DSM 45510</strain>
    </source>
</reference>
<comment type="caution">
    <text evidence="4">The sequence shown here is derived from an EMBL/GenBank/DDBJ whole genome shotgun (WGS) entry which is preliminary data.</text>
</comment>
<dbReference type="Pfam" id="PF01494">
    <property type="entry name" value="FAD_binding_3"/>
    <property type="match status" value="1"/>
</dbReference>
<evidence type="ECO:0000256" key="1">
    <source>
        <dbReference type="ARBA" id="ARBA00023002"/>
    </source>
</evidence>
<sequence>MSERGVVVAGGGIGGLALSIGLARAGFAVTVIERADRIADVGAGLVLYPNGIRALDTISAPLGKAVRAAGHVAAPGDVRPHLRSDGVRLAEDPIGDLENRWGTPHVMLLRSALQNALLDEALAVEVDLRIGREVVGHEDDGSSVTVSLSDGSTVTGSLLVGSDGLRSGVRERLLGPTPIRYRGYSSVRGRTAASHNFPVGVTAAGPGIDLFVGAVGGGLLYWTAKIVAPQGVWPAKTPSEALGDLLAEMADWDPALRELVETTDTAAGVVMTDIVDRDPIPQWTQGRVTLLGDAVHPMAPTLGQGAGMALEDAAVLTACLANDSLADYERLRVPRTREIVLLSRRTGGVDYERAVEFSTSDDQFARLFGWRTEGVQ</sequence>
<evidence type="ECO:0000313" key="5">
    <source>
        <dbReference type="Proteomes" id="UP000741013"/>
    </source>
</evidence>
<evidence type="ECO:0000313" key="4">
    <source>
        <dbReference type="EMBL" id="MBP2181053.1"/>
    </source>
</evidence>
<gene>
    <name evidence="4" type="ORF">JOM49_002579</name>
</gene>
<dbReference type="SUPFAM" id="SSF51905">
    <property type="entry name" value="FAD/NAD(P)-binding domain"/>
    <property type="match status" value="1"/>
</dbReference>
<keyword evidence="2" id="KW-0503">Monooxygenase</keyword>
<dbReference type="PANTHER" id="PTHR13789:SF309">
    <property type="entry name" value="PUTATIVE (AFU_ORTHOLOGUE AFUA_6G14510)-RELATED"/>
    <property type="match status" value="1"/>
</dbReference>
<dbReference type="InterPro" id="IPR036188">
    <property type="entry name" value="FAD/NAD-bd_sf"/>
</dbReference>
<name>A0ABS4PNN9_9PSEU</name>
<dbReference type="Proteomes" id="UP000741013">
    <property type="component" value="Unassembled WGS sequence"/>
</dbReference>
<evidence type="ECO:0000259" key="3">
    <source>
        <dbReference type="Pfam" id="PF01494"/>
    </source>
</evidence>
<keyword evidence="5" id="KW-1185">Reference proteome</keyword>
<dbReference type="PANTHER" id="PTHR13789">
    <property type="entry name" value="MONOOXYGENASE"/>
    <property type="match status" value="1"/>
</dbReference>
<keyword evidence="1" id="KW-0560">Oxidoreductase</keyword>
<dbReference type="InterPro" id="IPR050493">
    <property type="entry name" value="FAD-dep_Monooxygenase_BioMet"/>
</dbReference>
<dbReference type="RefSeq" id="WP_209664521.1">
    <property type="nucleotide sequence ID" value="NZ_JAGGMS010000001.1"/>
</dbReference>
<dbReference type="EMBL" id="JAGGMS010000001">
    <property type="protein sequence ID" value="MBP2181053.1"/>
    <property type="molecule type" value="Genomic_DNA"/>
</dbReference>
<evidence type="ECO:0000256" key="2">
    <source>
        <dbReference type="ARBA" id="ARBA00023033"/>
    </source>
</evidence>
<proteinExistence type="predicted"/>
<dbReference type="Gene3D" id="3.50.50.60">
    <property type="entry name" value="FAD/NAD(P)-binding domain"/>
    <property type="match status" value="1"/>
</dbReference>
<accession>A0ABS4PNN9</accession>
<dbReference type="InterPro" id="IPR002938">
    <property type="entry name" value="FAD-bd"/>
</dbReference>